<sequence>MSFKNLLEFLKFLEKNGELTRISTEVKADLEITEISRRGLAQGGPALLFENVIKTDGTKSDIPVLTNLYASIKRICMGLKLQNIEELRELGVLVAFLKQPQPPASFKETLSMLPLAKRIFAMSPKTISKASCHEVIIDKPNINILPIQKCWPDDISPLITWGIVVTKGPTEDKIRTLSKFTYREEFKGDTKLSTAAYMDIREDTSIGSTYNTLPLELKFGKRCIDNYNLGIYRMQIISENKLLMRWLKLRGGAEHHKRWREAKKEPFPAAIVIGANPAVTLAAVTPIPENISEYNFAGLLGNEKVELVQCKTIDLKVPAHSEIVLEGYVSLEEYLPEGPFGDHTGYYNDVEEFPVFIVTAITMKKNPVYLSTYTGKPPDEPSILGEALNEIFIPILQQQFPEIVDFWLPPEGCSYRIVVVSIKKSYSGHAKRIMLGIWSYLRQFMYSKFIIVVDDDIDVRNWQEVIWAIATRSDPRRDTTFIDNSPIDYLDFASPQLGLGSKMGIDATDKIYPETNRKWGKKIEMSQEVIDKVNNMWDGLKI</sequence>
<evidence type="ECO:0000259" key="1">
    <source>
        <dbReference type="Pfam" id="PF01977"/>
    </source>
</evidence>
<gene>
    <name evidence="4" type="ORF">RCA_04885</name>
</gene>
<dbReference type="NCBIfam" id="TIGR01045">
    <property type="entry name" value="RPE1"/>
    <property type="match status" value="1"/>
</dbReference>
<protein>
    <submittedName>
        <fullName evidence="4">UbiD family decarboxylase</fullName>
    </submittedName>
</protein>
<proteinExistence type="predicted"/>
<evidence type="ECO:0000313" key="5">
    <source>
        <dbReference type="Proteomes" id="UP000007878"/>
    </source>
</evidence>
<dbReference type="InterPro" id="IPR005728">
    <property type="entry name" value="RPE1"/>
</dbReference>
<dbReference type="EMBL" id="CP003304">
    <property type="protein sequence ID" value="AFB21526.1"/>
    <property type="molecule type" value="Genomic_DNA"/>
</dbReference>
<name>A0ABN4AH62_RICCA</name>
<reference evidence="5" key="1">
    <citation type="submission" date="2012-02" db="EMBL/GenBank/DDBJ databases">
        <title>Complete genome sequence of Rickettsia parkeri strain Portsmouth.</title>
        <authorList>
            <person name="Johnson S.L."/>
            <person name="Munk A.C."/>
            <person name="Han S."/>
            <person name="Bruce D.C."/>
            <person name="Dasch G.A."/>
        </authorList>
    </citation>
    <scope>NUCLEOTIDE SEQUENCE [LARGE SCALE GENOMIC DNA]</scope>
    <source>
        <strain evidence="5">CA410</strain>
    </source>
</reference>
<dbReference type="InterPro" id="IPR048304">
    <property type="entry name" value="UbiD_Rift_dom"/>
</dbReference>
<feature type="domain" description="3-octaprenyl-4-hydroxybenzoate carboxy-lyase-like Rift-related" evidence="1">
    <location>
        <begin position="128"/>
        <end position="192"/>
    </location>
</feature>
<dbReference type="PANTHER" id="PTHR30108:SF17">
    <property type="entry name" value="FERULIC ACID DECARBOXYLASE 1"/>
    <property type="match status" value="1"/>
</dbReference>
<evidence type="ECO:0000259" key="2">
    <source>
        <dbReference type="Pfam" id="PF20695"/>
    </source>
</evidence>
<dbReference type="Gene3D" id="1.20.5.570">
    <property type="entry name" value="Single helix bin"/>
    <property type="match status" value="1"/>
</dbReference>
<feature type="domain" description="3-octaprenyl-4-hydroxybenzoate carboxy-lyase-like Rift-related" evidence="1">
    <location>
        <begin position="225"/>
        <end position="377"/>
    </location>
</feature>
<dbReference type="Proteomes" id="UP000007878">
    <property type="component" value="Chromosome"/>
</dbReference>
<dbReference type="Pfam" id="PF20696">
    <property type="entry name" value="UbiD_C"/>
    <property type="match status" value="1"/>
</dbReference>
<dbReference type="Gene3D" id="3.40.1670.10">
    <property type="entry name" value="UbiD C-terminal domain-like"/>
    <property type="match status" value="1"/>
</dbReference>
<evidence type="ECO:0000259" key="3">
    <source>
        <dbReference type="Pfam" id="PF20696"/>
    </source>
</evidence>
<organism evidence="4 5">
    <name type="scientific">Rickettsia canadensis str. CA410</name>
    <dbReference type="NCBI Taxonomy" id="1105107"/>
    <lineage>
        <taxon>Bacteria</taxon>
        <taxon>Pseudomonadati</taxon>
        <taxon>Pseudomonadota</taxon>
        <taxon>Alphaproteobacteria</taxon>
        <taxon>Rickettsiales</taxon>
        <taxon>Rickettsiaceae</taxon>
        <taxon>Rickettsieae</taxon>
        <taxon>Rickettsia</taxon>
        <taxon>belli group</taxon>
    </lineage>
</organism>
<keyword evidence="5" id="KW-1185">Reference proteome</keyword>
<feature type="domain" description="3-octaprenyl-4-hydroxybenzoate carboxy-lyase-like N-terminal" evidence="2">
    <location>
        <begin position="10"/>
        <end position="91"/>
    </location>
</feature>
<dbReference type="InterPro" id="IPR049381">
    <property type="entry name" value="UbiD-like_C"/>
</dbReference>
<dbReference type="InterPro" id="IPR002830">
    <property type="entry name" value="UbiD"/>
</dbReference>
<dbReference type="SUPFAM" id="SSF50475">
    <property type="entry name" value="FMN-binding split barrel"/>
    <property type="match status" value="2"/>
</dbReference>
<feature type="domain" description="3-octaprenyl-4-hydroxybenzoate carboxy-lyase-like C-terminal" evidence="3">
    <location>
        <begin position="383"/>
        <end position="507"/>
    </location>
</feature>
<dbReference type="InterPro" id="IPR049383">
    <property type="entry name" value="UbiD-like_N"/>
</dbReference>
<accession>A0ABN4AH62</accession>
<dbReference type="Pfam" id="PF01977">
    <property type="entry name" value="UbiD"/>
    <property type="match status" value="2"/>
</dbReference>
<evidence type="ECO:0000313" key="4">
    <source>
        <dbReference type="EMBL" id="AFB21526.1"/>
    </source>
</evidence>
<dbReference type="PANTHER" id="PTHR30108">
    <property type="entry name" value="3-OCTAPRENYL-4-HYDROXYBENZOATE CARBOXY-LYASE-RELATED"/>
    <property type="match status" value="1"/>
</dbReference>
<dbReference type="NCBIfam" id="TIGR00148">
    <property type="entry name" value="UbiD family decarboxylase"/>
    <property type="match status" value="1"/>
</dbReference>
<dbReference type="Pfam" id="PF20695">
    <property type="entry name" value="UbiD_N"/>
    <property type="match status" value="1"/>
</dbReference>
<dbReference type="SUPFAM" id="SSF143968">
    <property type="entry name" value="UbiD C-terminal domain-like"/>
    <property type="match status" value="1"/>
</dbReference>